<reference evidence="7" key="1">
    <citation type="journal article" date="2014" name="Sci. Data">
        <title>Genomes of diverse isolates of the marine cyanobacterium Prochlorococcus.</title>
        <authorList>
            <person name="Biller S."/>
            <person name="Berube P."/>
            <person name="Thompson J."/>
            <person name="Kelly L."/>
            <person name="Roggensack S."/>
            <person name="Awad L."/>
            <person name="Roache-Johnson K."/>
            <person name="Ding H."/>
            <person name="Giovannoni S.J."/>
            <person name="Moore L.R."/>
            <person name="Chisholm S.W."/>
        </authorList>
    </citation>
    <scope>NUCLEOTIDE SEQUENCE [LARGE SCALE GENOMIC DNA]</scope>
    <source>
        <strain evidence="7">MIT 9302</strain>
    </source>
</reference>
<evidence type="ECO:0000256" key="3">
    <source>
        <dbReference type="RuleBase" id="RU003457"/>
    </source>
</evidence>
<comment type="caution">
    <text evidence="6">The sequence shown here is derived from an EMBL/GenBank/DDBJ whole genome shotgun (WGS) entry which is preliminary data.</text>
</comment>
<dbReference type="OrthoDB" id="321327at2"/>
<dbReference type="Pfam" id="PF17954">
    <property type="entry name" value="Pirin_C_2"/>
    <property type="match status" value="1"/>
</dbReference>
<evidence type="ECO:0000256" key="1">
    <source>
        <dbReference type="ARBA" id="ARBA00008416"/>
    </source>
</evidence>
<dbReference type="STRING" id="74545.EU96_1689"/>
<dbReference type="AlphaFoldDB" id="A0A0A2A9H7"/>
<feature type="binding site" evidence="2">
    <location>
        <position position="61"/>
    </location>
    <ligand>
        <name>Fe cation</name>
        <dbReference type="ChEBI" id="CHEBI:24875"/>
    </ligand>
</feature>
<dbReference type="PANTHER" id="PTHR43212:SF3">
    <property type="entry name" value="QUERCETIN 2,3-DIOXYGENASE"/>
    <property type="match status" value="1"/>
</dbReference>
<dbReference type="EMBL" id="JNAM01000011">
    <property type="protein sequence ID" value="KGF97048.1"/>
    <property type="molecule type" value="Genomic_DNA"/>
</dbReference>
<dbReference type="InterPro" id="IPR003829">
    <property type="entry name" value="Pirin_N_dom"/>
</dbReference>
<dbReference type="PIRSF" id="PIRSF006232">
    <property type="entry name" value="Pirin"/>
    <property type="match status" value="1"/>
</dbReference>
<dbReference type="CDD" id="cd02910">
    <property type="entry name" value="cupin_Yhhw_N"/>
    <property type="match status" value="1"/>
</dbReference>
<dbReference type="InterPro" id="IPR012093">
    <property type="entry name" value="Pirin"/>
</dbReference>
<feature type="domain" description="Quercetin 2,3-dioxygenase C-terminal cupin" evidence="5">
    <location>
        <begin position="154"/>
        <end position="239"/>
    </location>
</feature>
<evidence type="ECO:0000256" key="2">
    <source>
        <dbReference type="PIRSR" id="PIRSR006232-1"/>
    </source>
</evidence>
<proteinExistence type="inferred from homology"/>
<keyword evidence="2" id="KW-0408">Iron</keyword>
<feature type="binding site" evidence="2">
    <location>
        <position position="63"/>
    </location>
    <ligand>
        <name>Fe cation</name>
        <dbReference type="ChEBI" id="CHEBI:24875"/>
    </ligand>
</feature>
<accession>A0A0A2A9H7</accession>
<evidence type="ECO:0000313" key="7">
    <source>
        <dbReference type="Proteomes" id="UP000030445"/>
    </source>
</evidence>
<dbReference type="eggNOG" id="COG1741">
    <property type="taxonomic scope" value="Bacteria"/>
</dbReference>
<evidence type="ECO:0000259" key="4">
    <source>
        <dbReference type="Pfam" id="PF02678"/>
    </source>
</evidence>
<dbReference type="InterPro" id="IPR041602">
    <property type="entry name" value="Quercetinase_C"/>
</dbReference>
<gene>
    <name evidence="6" type="ORF">EU96_1689</name>
</gene>
<evidence type="ECO:0000313" key="6">
    <source>
        <dbReference type="EMBL" id="KGF97048.1"/>
    </source>
</evidence>
<dbReference type="SUPFAM" id="SSF51182">
    <property type="entry name" value="RmlC-like cupins"/>
    <property type="match status" value="1"/>
</dbReference>
<feature type="domain" description="Pirin N-terminal" evidence="4">
    <location>
        <begin position="15"/>
        <end position="122"/>
    </location>
</feature>
<comment type="cofactor">
    <cofactor evidence="2">
        <name>Fe cation</name>
        <dbReference type="ChEBI" id="CHEBI:24875"/>
    </cofactor>
    <text evidence="2">Binds 1 Fe cation per subunit.</text>
</comment>
<dbReference type="InterPro" id="IPR011051">
    <property type="entry name" value="RmlC_Cupin_sf"/>
</dbReference>
<dbReference type="InterPro" id="IPR014710">
    <property type="entry name" value="RmlC-like_jellyroll"/>
</dbReference>
<dbReference type="RefSeq" id="WP_072014705.1">
    <property type="nucleotide sequence ID" value="NZ_CP138951.1"/>
</dbReference>
<dbReference type="Gene3D" id="2.60.120.10">
    <property type="entry name" value="Jelly Rolls"/>
    <property type="match status" value="2"/>
</dbReference>
<organism evidence="6 7">
    <name type="scientific">Prochlorococcus marinus str. MIT 9302</name>
    <dbReference type="NCBI Taxonomy" id="74545"/>
    <lineage>
        <taxon>Bacteria</taxon>
        <taxon>Bacillati</taxon>
        <taxon>Cyanobacteriota</taxon>
        <taxon>Cyanophyceae</taxon>
        <taxon>Synechococcales</taxon>
        <taxon>Prochlorococcaceae</taxon>
        <taxon>Prochlorococcus</taxon>
    </lineage>
</organism>
<protein>
    <recommendedName>
        <fullName evidence="8">DUF209</fullName>
    </recommendedName>
</protein>
<feature type="binding site" evidence="2">
    <location>
        <position position="107"/>
    </location>
    <ligand>
        <name>Fe cation</name>
        <dbReference type="ChEBI" id="CHEBI:24875"/>
    </ligand>
</feature>
<dbReference type="GO" id="GO:0046872">
    <property type="term" value="F:metal ion binding"/>
    <property type="evidence" value="ECO:0007669"/>
    <property type="project" value="UniProtKB-KW"/>
</dbReference>
<dbReference type="PANTHER" id="PTHR43212">
    <property type="entry name" value="QUERCETIN 2,3-DIOXYGENASE"/>
    <property type="match status" value="1"/>
</dbReference>
<name>A0A0A2A9H7_PROMR</name>
<evidence type="ECO:0000259" key="5">
    <source>
        <dbReference type="Pfam" id="PF17954"/>
    </source>
</evidence>
<feature type="binding site" evidence="2">
    <location>
        <position position="105"/>
    </location>
    <ligand>
        <name>Fe cation</name>
        <dbReference type="ChEBI" id="CHEBI:24875"/>
    </ligand>
</feature>
<evidence type="ECO:0008006" key="8">
    <source>
        <dbReference type="Google" id="ProtNLM"/>
    </source>
</evidence>
<dbReference type="Pfam" id="PF02678">
    <property type="entry name" value="Pirin"/>
    <property type="match status" value="1"/>
</dbReference>
<sequence length="242" mass="28081">MVFNIIKLRKSDDRFLSRRDWLHSMHSFSFAEHRDPKWDNFGKIRVINEDTISPNSGFNMHSHSDMEIITVVTKGAITHRDSLNNSGKIYENEVQVMSAGTGITHSEKNEENKSCKLFQIWIDPKKSNLKPDYKQISFKNVIGENLIIDYLDGKNKLLINQDISLWRCKYKPIKEKKLPLKIDKYNWIQIIEGNLLLKSKESNSNVCLSSGDGLGFEINYYDDISIDTKKELDFLLFSMPSL</sequence>
<comment type="similarity">
    <text evidence="1 3">Belongs to the pirin family.</text>
</comment>
<keyword evidence="2" id="KW-0479">Metal-binding</keyword>
<dbReference type="Proteomes" id="UP000030445">
    <property type="component" value="Unassembled WGS sequence"/>
</dbReference>